<dbReference type="InterPro" id="IPR003192">
    <property type="entry name" value="Porin_LamB"/>
</dbReference>
<sequence>MSSLSGYSMPETTGVVAQGRSAGGHRTQEALVTVLRRCGSGLVGWLAVALVLAAPGARADLLADRLRLSMYGRMGLAWTPQGDFIQGRRLNLTGGPLGGRLEEGDYLEPTVALHLIPPPQDLDDAFVRLVMTPALLSGNGLIMSAFSSDFARTLRIELFQAYVEAGNFLLPELKVWAGARFYRGTDVHISDFYYFNNLTGQGVGVQYRRLDVAVLLRTSESNALYNVDLDGDGEGETRRQRTVFVGQYVHELHERFETHLLAELHLLPASSARLSDGSPARLSDLGWVLGIKGRLDLGARGFNELAVRYGRGIANGGAGGGQTWSTFGAPDAHGRYAGAVGVEVVEHLLIDLGPRYSFNGYGIFHYGQGGSGKAEDETVDFAVGARGTWYLSKMFHLIQEASFQGLTVGPGPLATAVKLTLMPAIVPTGELSVFARPHFRLFYTVVFYDRDAVRGLVSPFLQTVGPTRIGHYLGAQVEWWF</sequence>
<evidence type="ECO:0000256" key="9">
    <source>
        <dbReference type="ARBA" id="ARBA00023237"/>
    </source>
</evidence>
<keyword evidence="8" id="KW-0472">Membrane</keyword>
<evidence type="ECO:0000256" key="4">
    <source>
        <dbReference type="ARBA" id="ARBA00022452"/>
    </source>
</evidence>
<keyword evidence="11" id="KW-1185">Reference proteome</keyword>
<keyword evidence="9" id="KW-0998">Cell outer membrane</keyword>
<dbReference type="Proteomes" id="UP000256345">
    <property type="component" value="Unassembled WGS sequence"/>
</dbReference>
<accession>A0ABX9KBY0</accession>
<keyword evidence="7" id="KW-0626">Porin</keyword>
<organism evidence="10 11">
    <name type="scientific">Archangium gephyra</name>
    <dbReference type="NCBI Taxonomy" id="48"/>
    <lineage>
        <taxon>Bacteria</taxon>
        <taxon>Pseudomonadati</taxon>
        <taxon>Myxococcota</taxon>
        <taxon>Myxococcia</taxon>
        <taxon>Myxococcales</taxon>
        <taxon>Cystobacterineae</taxon>
        <taxon>Archangiaceae</taxon>
        <taxon>Archangium</taxon>
    </lineage>
</organism>
<evidence type="ECO:0000313" key="10">
    <source>
        <dbReference type="EMBL" id="REG37651.1"/>
    </source>
</evidence>
<dbReference type="PANTHER" id="PTHR38762">
    <property type="entry name" value="CRYPTIC OUTER MEMBRANE PORIN BGLH-RELATED"/>
    <property type="match status" value="1"/>
</dbReference>
<evidence type="ECO:0000313" key="11">
    <source>
        <dbReference type="Proteomes" id="UP000256345"/>
    </source>
</evidence>
<keyword evidence="6" id="KW-0406">Ion transport</keyword>
<dbReference type="InterPro" id="IPR050286">
    <property type="entry name" value="G_neg_Bact_CarbUptk_Porin"/>
</dbReference>
<evidence type="ECO:0000256" key="7">
    <source>
        <dbReference type="ARBA" id="ARBA00023114"/>
    </source>
</evidence>
<reference evidence="10 11" key="1">
    <citation type="submission" date="2018-08" db="EMBL/GenBank/DDBJ databases">
        <title>Genomic Encyclopedia of Archaeal and Bacterial Type Strains, Phase II (KMG-II): from individual species to whole genera.</title>
        <authorList>
            <person name="Goeker M."/>
        </authorList>
    </citation>
    <scope>NUCLEOTIDE SEQUENCE [LARGE SCALE GENOMIC DNA]</scope>
    <source>
        <strain evidence="10 11">DSM 2261</strain>
    </source>
</reference>
<dbReference type="SUPFAM" id="SSF56935">
    <property type="entry name" value="Porins"/>
    <property type="match status" value="1"/>
</dbReference>
<comment type="similarity">
    <text evidence="2">Belongs to the porin LamB (TC 1.B.3) family.</text>
</comment>
<evidence type="ECO:0000256" key="1">
    <source>
        <dbReference type="ARBA" id="ARBA00004571"/>
    </source>
</evidence>
<proteinExistence type="inferred from homology"/>
<evidence type="ECO:0000256" key="3">
    <source>
        <dbReference type="ARBA" id="ARBA00022448"/>
    </source>
</evidence>
<dbReference type="InterPro" id="IPR036998">
    <property type="entry name" value="Porin_LamB_sf"/>
</dbReference>
<keyword evidence="4" id="KW-1134">Transmembrane beta strand</keyword>
<comment type="caution">
    <text evidence="10">The sequence shown here is derived from an EMBL/GenBank/DDBJ whole genome shotgun (WGS) entry which is preliminary data.</text>
</comment>
<evidence type="ECO:0000256" key="8">
    <source>
        <dbReference type="ARBA" id="ARBA00023136"/>
    </source>
</evidence>
<evidence type="ECO:0000256" key="6">
    <source>
        <dbReference type="ARBA" id="ARBA00023065"/>
    </source>
</evidence>
<dbReference type="Gene3D" id="2.40.170.10">
    <property type="entry name" value="Porin, LamB type"/>
    <property type="match status" value="1"/>
</dbReference>
<name>A0ABX9KBY0_9BACT</name>
<dbReference type="PANTHER" id="PTHR38762:SF1">
    <property type="entry name" value="CRYPTIC OUTER MEMBRANE PORIN BGLH-RELATED"/>
    <property type="match status" value="1"/>
</dbReference>
<keyword evidence="3" id="KW-0813">Transport</keyword>
<protein>
    <submittedName>
        <fullName evidence="10">Maltoporin</fullName>
    </submittedName>
</protein>
<dbReference type="EMBL" id="QUMU01000001">
    <property type="protein sequence ID" value="REG37651.1"/>
    <property type="molecule type" value="Genomic_DNA"/>
</dbReference>
<dbReference type="Pfam" id="PF02264">
    <property type="entry name" value="LamB"/>
    <property type="match status" value="1"/>
</dbReference>
<evidence type="ECO:0000256" key="2">
    <source>
        <dbReference type="ARBA" id="ARBA00007055"/>
    </source>
</evidence>
<keyword evidence="5" id="KW-0812">Transmembrane</keyword>
<evidence type="ECO:0000256" key="5">
    <source>
        <dbReference type="ARBA" id="ARBA00022692"/>
    </source>
</evidence>
<comment type="subcellular location">
    <subcellularLocation>
        <location evidence="1">Cell outer membrane</location>
        <topology evidence="1">Multi-pass membrane protein</topology>
    </subcellularLocation>
</comment>
<gene>
    <name evidence="10" type="ORF">ATI61_101638</name>
</gene>